<accession>A0A914ZHC3</accession>
<proteinExistence type="predicted"/>
<dbReference type="WBParaSite" id="PSU_v2.g9685.t1">
    <property type="protein sequence ID" value="PSU_v2.g9685.t1"/>
    <property type="gene ID" value="PSU_v2.g9685"/>
</dbReference>
<organism evidence="2 3">
    <name type="scientific">Panagrolaimus superbus</name>
    <dbReference type="NCBI Taxonomy" id="310955"/>
    <lineage>
        <taxon>Eukaryota</taxon>
        <taxon>Metazoa</taxon>
        <taxon>Ecdysozoa</taxon>
        <taxon>Nematoda</taxon>
        <taxon>Chromadorea</taxon>
        <taxon>Rhabditida</taxon>
        <taxon>Tylenchina</taxon>
        <taxon>Panagrolaimomorpha</taxon>
        <taxon>Panagrolaimoidea</taxon>
        <taxon>Panagrolaimidae</taxon>
        <taxon>Panagrolaimus</taxon>
    </lineage>
</organism>
<name>A0A914ZHC3_9BILA</name>
<reference evidence="3" key="1">
    <citation type="submission" date="2022-11" db="UniProtKB">
        <authorList>
            <consortium name="WormBaseParasite"/>
        </authorList>
    </citation>
    <scope>IDENTIFICATION</scope>
</reference>
<keyword evidence="2" id="KW-1185">Reference proteome</keyword>
<protein>
    <submittedName>
        <fullName evidence="3">Uncharacterized protein</fullName>
    </submittedName>
</protein>
<dbReference type="AlphaFoldDB" id="A0A914ZHC3"/>
<evidence type="ECO:0000313" key="3">
    <source>
        <dbReference type="WBParaSite" id="PSU_v2.g9685.t1"/>
    </source>
</evidence>
<feature type="compositionally biased region" description="Basic and acidic residues" evidence="1">
    <location>
        <begin position="171"/>
        <end position="184"/>
    </location>
</feature>
<evidence type="ECO:0000313" key="2">
    <source>
        <dbReference type="Proteomes" id="UP000887577"/>
    </source>
</evidence>
<dbReference type="Proteomes" id="UP000887577">
    <property type="component" value="Unplaced"/>
</dbReference>
<evidence type="ECO:0000256" key="1">
    <source>
        <dbReference type="SAM" id="MobiDB-lite"/>
    </source>
</evidence>
<sequence length="228" mass="25830">MKSNSNNFTGLKKTDILNNDKNQDLHNTYHSLYKGNINGINGNVIDQPCASNSWINEQPSSSSSDTLAKYTNIDEITDFKKLCIFSLPESDGYETSTIHEKREILLAREFGRNKEVRKRDEQADTDIGRESYAPDTKEERECITPESIEDSCIIQKEDLQNGYCRSDSLVSKEEQEDNMDKGNDSDSSSVINQDMDEMIVVTKKRRNRIKNNVDNNADNGSVLVKSVS</sequence>
<feature type="region of interest" description="Disordered" evidence="1">
    <location>
        <begin position="171"/>
        <end position="193"/>
    </location>
</feature>